<evidence type="ECO:0000259" key="2">
    <source>
        <dbReference type="Pfam" id="PF00535"/>
    </source>
</evidence>
<dbReference type="SUPFAM" id="SSF53448">
    <property type="entry name" value="Nucleotide-diphospho-sugar transferases"/>
    <property type="match status" value="1"/>
</dbReference>
<dbReference type="InterPro" id="IPR029044">
    <property type="entry name" value="Nucleotide-diphossugar_trans"/>
</dbReference>
<protein>
    <submittedName>
        <fullName evidence="3">Glycosyl transferase family 2</fullName>
    </submittedName>
</protein>
<dbReference type="OrthoDB" id="153025at2"/>
<dbReference type="EMBL" id="VFPM01000001">
    <property type="protein sequence ID" value="TQM63998.1"/>
    <property type="molecule type" value="Genomic_DNA"/>
</dbReference>
<dbReference type="PANTHER" id="PTHR22916:SF3">
    <property type="entry name" value="UDP-GLCNAC:BETAGAL BETA-1,3-N-ACETYLGLUCOSAMINYLTRANSFERASE-LIKE PROTEIN 1"/>
    <property type="match status" value="1"/>
</dbReference>
<dbReference type="PANTHER" id="PTHR22916">
    <property type="entry name" value="GLYCOSYLTRANSFERASE"/>
    <property type="match status" value="1"/>
</dbReference>
<feature type="region of interest" description="Disordered" evidence="1">
    <location>
        <begin position="338"/>
        <end position="362"/>
    </location>
</feature>
<sequence>MTSAARLDYDVVIPTHGRDLGMLRSTLDSVRGQSLPARSVIVVVDGNPAAAEHLRRTEPDLDVLVTERPVGAGVARQRGIERARAEWVAFVDDDDLWAPRKQQVTAEHIAAHPGCAAVRTAFWTFTTPGSGLERVSELRAELVGATVAELESAAEHAAQLNDMRYLDIEGHSLALMLERNRGVIGSSVVRRSLLQSLAPVPEGVRPGEDHLLLTLVARHAEWLLIPERLLYYRLHPGQDTRRPDPAAARSIIRSRQLAWQRAGDRAPLPLTAYGPVYRRELRRLLWPLLRDRHLGEFARTYRAAWSLLPHVSDRALLLVPEPVVWRLVHRRRERRPAPSIQDLLGSVPDGPDGPDGGTTADA</sequence>
<name>A0A543I076_9MICO</name>
<reference evidence="3 4" key="1">
    <citation type="submission" date="2019-06" db="EMBL/GenBank/DDBJ databases">
        <title>Genome sequencing of plant associated microbes to promote plant fitness in Sorghum bicolor and Oryza sativa.</title>
        <authorList>
            <person name="Coleman-Derr D."/>
        </authorList>
    </citation>
    <scope>NUCLEOTIDE SEQUENCE [LARGE SCALE GENOMIC DNA]</scope>
    <source>
        <strain evidence="3 4">KV-663</strain>
    </source>
</reference>
<comment type="caution">
    <text evidence="3">The sequence shown here is derived from an EMBL/GenBank/DDBJ whole genome shotgun (WGS) entry which is preliminary data.</text>
</comment>
<dbReference type="CDD" id="cd00761">
    <property type="entry name" value="Glyco_tranf_GTA_type"/>
    <property type="match status" value="1"/>
</dbReference>
<gene>
    <name evidence="3" type="ORF">FBY41_0356</name>
</gene>
<dbReference type="Gene3D" id="3.90.550.10">
    <property type="entry name" value="Spore Coat Polysaccharide Biosynthesis Protein SpsA, Chain A"/>
    <property type="match status" value="1"/>
</dbReference>
<keyword evidence="3" id="KW-0808">Transferase</keyword>
<dbReference type="Proteomes" id="UP000316747">
    <property type="component" value="Unassembled WGS sequence"/>
</dbReference>
<accession>A0A543I076</accession>
<dbReference type="RefSeq" id="WP_141841711.1">
    <property type="nucleotide sequence ID" value="NZ_VFPM01000001.1"/>
</dbReference>
<evidence type="ECO:0000313" key="3">
    <source>
        <dbReference type="EMBL" id="TQM63998.1"/>
    </source>
</evidence>
<dbReference type="Pfam" id="PF00535">
    <property type="entry name" value="Glycos_transf_2"/>
    <property type="match status" value="1"/>
</dbReference>
<organism evidence="3 4">
    <name type="scientific">Humibacillus xanthopallidus</name>
    <dbReference type="NCBI Taxonomy" id="412689"/>
    <lineage>
        <taxon>Bacteria</taxon>
        <taxon>Bacillati</taxon>
        <taxon>Actinomycetota</taxon>
        <taxon>Actinomycetes</taxon>
        <taxon>Micrococcales</taxon>
        <taxon>Intrasporangiaceae</taxon>
        <taxon>Humibacillus</taxon>
    </lineage>
</organism>
<dbReference type="AlphaFoldDB" id="A0A543I076"/>
<feature type="domain" description="Glycosyltransferase 2-like" evidence="2">
    <location>
        <begin position="11"/>
        <end position="114"/>
    </location>
</feature>
<dbReference type="GO" id="GO:0016758">
    <property type="term" value="F:hexosyltransferase activity"/>
    <property type="evidence" value="ECO:0007669"/>
    <property type="project" value="UniProtKB-ARBA"/>
</dbReference>
<evidence type="ECO:0000256" key="1">
    <source>
        <dbReference type="SAM" id="MobiDB-lite"/>
    </source>
</evidence>
<keyword evidence="4" id="KW-1185">Reference proteome</keyword>
<dbReference type="InterPro" id="IPR001173">
    <property type="entry name" value="Glyco_trans_2-like"/>
</dbReference>
<proteinExistence type="predicted"/>
<evidence type="ECO:0000313" key="4">
    <source>
        <dbReference type="Proteomes" id="UP000316747"/>
    </source>
</evidence>